<organism evidence="2 3">
    <name type="scientific">Trichoderma cornu-damae</name>
    <dbReference type="NCBI Taxonomy" id="654480"/>
    <lineage>
        <taxon>Eukaryota</taxon>
        <taxon>Fungi</taxon>
        <taxon>Dikarya</taxon>
        <taxon>Ascomycota</taxon>
        <taxon>Pezizomycotina</taxon>
        <taxon>Sordariomycetes</taxon>
        <taxon>Hypocreomycetidae</taxon>
        <taxon>Hypocreales</taxon>
        <taxon>Hypocreaceae</taxon>
        <taxon>Trichoderma</taxon>
    </lineage>
</organism>
<gene>
    <name evidence="2" type="ORF">Trco_007221</name>
</gene>
<evidence type="ECO:0000313" key="2">
    <source>
        <dbReference type="EMBL" id="KAH6603775.1"/>
    </source>
</evidence>
<dbReference type="AlphaFoldDB" id="A0A9P8QFJ1"/>
<accession>A0A9P8QFJ1</accession>
<name>A0A9P8QFJ1_9HYPO</name>
<dbReference type="EMBL" id="JAIWOZ010000006">
    <property type="protein sequence ID" value="KAH6603775.1"/>
    <property type="molecule type" value="Genomic_DNA"/>
</dbReference>
<keyword evidence="3" id="KW-1185">Reference proteome</keyword>
<dbReference type="Proteomes" id="UP000827724">
    <property type="component" value="Unassembled WGS sequence"/>
</dbReference>
<evidence type="ECO:0000256" key="1">
    <source>
        <dbReference type="SAM" id="MobiDB-lite"/>
    </source>
</evidence>
<sequence>MSPKQSDSYYLLPNLQAMDPSARELDLNSHTWIQPIIIEDEDLMFGGKTLSAWYEEDRSRLSSSSSSSSSSVSSDDGNQSHEEEEERRGRERTRRHHDAKALKKPHRK</sequence>
<feature type="region of interest" description="Disordered" evidence="1">
    <location>
        <begin position="56"/>
        <end position="108"/>
    </location>
</feature>
<feature type="compositionally biased region" description="Basic and acidic residues" evidence="1">
    <location>
        <begin position="78"/>
        <end position="89"/>
    </location>
</feature>
<protein>
    <submittedName>
        <fullName evidence="2">Uncharacterized protein</fullName>
    </submittedName>
</protein>
<comment type="caution">
    <text evidence="2">The sequence shown here is derived from an EMBL/GenBank/DDBJ whole genome shotgun (WGS) entry which is preliminary data.</text>
</comment>
<proteinExistence type="predicted"/>
<dbReference type="OrthoDB" id="3519400at2759"/>
<feature type="compositionally biased region" description="Basic residues" evidence="1">
    <location>
        <begin position="90"/>
        <end position="108"/>
    </location>
</feature>
<reference evidence="2" key="1">
    <citation type="submission" date="2021-08" db="EMBL/GenBank/DDBJ databases">
        <title>Chromosome-Level Trichoderma cornu-damae using Hi-C Data.</title>
        <authorList>
            <person name="Kim C.S."/>
        </authorList>
    </citation>
    <scope>NUCLEOTIDE SEQUENCE</scope>
    <source>
        <strain evidence="2">KA19-0412C</strain>
    </source>
</reference>
<evidence type="ECO:0000313" key="3">
    <source>
        <dbReference type="Proteomes" id="UP000827724"/>
    </source>
</evidence>
<feature type="compositionally biased region" description="Low complexity" evidence="1">
    <location>
        <begin position="62"/>
        <end position="74"/>
    </location>
</feature>